<dbReference type="PROSITE" id="PS51679">
    <property type="entry name" value="SAM_MT_C5"/>
    <property type="match status" value="1"/>
</dbReference>
<dbReference type="PROSITE" id="PS00094">
    <property type="entry name" value="C5_MTASE_1"/>
    <property type="match status" value="1"/>
</dbReference>
<dbReference type="PROSITE" id="PS00095">
    <property type="entry name" value="C5_MTASE_2"/>
    <property type="match status" value="1"/>
</dbReference>
<evidence type="ECO:0000256" key="2">
    <source>
        <dbReference type="ARBA" id="ARBA00022679"/>
    </source>
</evidence>
<dbReference type="RefSeq" id="WP_053189924.1">
    <property type="nucleotide sequence ID" value="NZ_FNTT01000002.1"/>
</dbReference>
<sequence>MAMIDTVDLFCGAGGLTAGLRRVGLSVRAGYDIDSNCKFAYEENNGATFIEKSVEEVSGSEISSWYRPGSIKLLAGCAPCQPFSSYNQGRDTKSDRKWPLLYAFKRLIEEVKPELVTMENVPDVTKHEVYHDFVKALKEMDYFVWAERVICTEYGLPQQRRRHVLLASKLGPISLINPTHNDQPMTVEQAIAHLPPIASGECDPNDPLHRASRLTPLNLKRIIHSRPGGSWNDWPVKLRAECHQRASGKSYPSVYGRMRWDQPSPTMTTLCYGFGNGRFGHPEQNRGISLREAALLQSFPLDYKFMPLSDITFKAVGRMIGNAVPVRLGEVIGLSLKAHAEKFKKA</sequence>
<keyword evidence="2 6" id="KW-0808">Transferase</keyword>
<accession>A0ABY0YQV0</accession>
<feature type="active site" evidence="6">
    <location>
        <position position="80"/>
    </location>
</feature>
<dbReference type="InterPro" id="IPR001525">
    <property type="entry name" value="C5_MeTfrase"/>
</dbReference>
<comment type="catalytic activity">
    <reaction evidence="5 8">
        <text>a 2'-deoxycytidine in DNA + S-adenosyl-L-methionine = a 5-methyl-2'-deoxycytidine in DNA + S-adenosyl-L-homocysteine + H(+)</text>
        <dbReference type="Rhea" id="RHEA:13681"/>
        <dbReference type="Rhea" id="RHEA-COMP:11369"/>
        <dbReference type="Rhea" id="RHEA-COMP:11370"/>
        <dbReference type="ChEBI" id="CHEBI:15378"/>
        <dbReference type="ChEBI" id="CHEBI:57856"/>
        <dbReference type="ChEBI" id="CHEBI:59789"/>
        <dbReference type="ChEBI" id="CHEBI:85452"/>
        <dbReference type="ChEBI" id="CHEBI:85454"/>
        <dbReference type="EC" id="2.1.1.37"/>
    </reaction>
</comment>
<dbReference type="Proteomes" id="UP000183915">
    <property type="component" value="Unassembled WGS sequence"/>
</dbReference>
<proteinExistence type="inferred from homology"/>
<dbReference type="PANTHER" id="PTHR10629">
    <property type="entry name" value="CYTOSINE-SPECIFIC METHYLTRANSFERASE"/>
    <property type="match status" value="1"/>
</dbReference>
<evidence type="ECO:0000256" key="6">
    <source>
        <dbReference type="PROSITE-ProRule" id="PRU01016"/>
    </source>
</evidence>
<evidence type="ECO:0000256" key="4">
    <source>
        <dbReference type="ARBA" id="ARBA00022747"/>
    </source>
</evidence>
<dbReference type="SUPFAM" id="SSF53335">
    <property type="entry name" value="S-adenosyl-L-methionine-dependent methyltransferases"/>
    <property type="match status" value="1"/>
</dbReference>
<evidence type="ECO:0000256" key="5">
    <source>
        <dbReference type="ARBA" id="ARBA00047422"/>
    </source>
</evidence>
<keyword evidence="10" id="KW-1185">Reference proteome</keyword>
<dbReference type="EC" id="2.1.1.37" evidence="8"/>
<keyword evidence="1 6" id="KW-0489">Methyltransferase</keyword>
<dbReference type="Pfam" id="PF00145">
    <property type="entry name" value="DNA_methylase"/>
    <property type="match status" value="1"/>
</dbReference>
<comment type="similarity">
    <text evidence="6 7">Belongs to the class I-like SAM-binding methyltransferase superfamily. C5-methyltransferase family.</text>
</comment>
<name>A0ABY0YQV0_9PSED</name>
<dbReference type="InterPro" id="IPR018117">
    <property type="entry name" value="C5_DNA_meth_AS"/>
</dbReference>
<dbReference type="InterPro" id="IPR031303">
    <property type="entry name" value="C5_meth_CS"/>
</dbReference>
<dbReference type="NCBIfam" id="TIGR00675">
    <property type="entry name" value="dcm"/>
    <property type="match status" value="1"/>
</dbReference>
<dbReference type="InterPro" id="IPR029063">
    <property type="entry name" value="SAM-dependent_MTases_sf"/>
</dbReference>
<dbReference type="Gene3D" id="3.90.120.10">
    <property type="entry name" value="DNA Methylase, subunit A, domain 2"/>
    <property type="match status" value="1"/>
</dbReference>
<dbReference type="PRINTS" id="PR00105">
    <property type="entry name" value="C5METTRFRASE"/>
</dbReference>
<evidence type="ECO:0000256" key="1">
    <source>
        <dbReference type="ARBA" id="ARBA00022603"/>
    </source>
</evidence>
<gene>
    <name evidence="9" type="ORF">SAMN04490188_1790</name>
</gene>
<dbReference type="Gene3D" id="3.40.50.150">
    <property type="entry name" value="Vaccinia Virus protein VP39"/>
    <property type="match status" value="1"/>
</dbReference>
<evidence type="ECO:0000256" key="7">
    <source>
        <dbReference type="RuleBase" id="RU000416"/>
    </source>
</evidence>
<evidence type="ECO:0000313" key="10">
    <source>
        <dbReference type="Proteomes" id="UP000183915"/>
    </source>
</evidence>
<comment type="caution">
    <text evidence="9">The sequence shown here is derived from an EMBL/GenBank/DDBJ whole genome shotgun (WGS) entry which is preliminary data.</text>
</comment>
<evidence type="ECO:0000313" key="9">
    <source>
        <dbReference type="EMBL" id="SED86796.1"/>
    </source>
</evidence>
<keyword evidence="3 6" id="KW-0949">S-adenosyl-L-methionine</keyword>
<protein>
    <recommendedName>
        <fullName evidence="8">Cytosine-specific methyltransferase</fullName>
        <ecNumber evidence="8">2.1.1.37</ecNumber>
    </recommendedName>
</protein>
<dbReference type="EMBL" id="FNTT01000002">
    <property type="protein sequence ID" value="SED86796.1"/>
    <property type="molecule type" value="Genomic_DNA"/>
</dbReference>
<evidence type="ECO:0000256" key="3">
    <source>
        <dbReference type="ARBA" id="ARBA00022691"/>
    </source>
</evidence>
<organism evidence="9 10">
    <name type="scientific">Pseudomonas kilonensis</name>
    <dbReference type="NCBI Taxonomy" id="132476"/>
    <lineage>
        <taxon>Bacteria</taxon>
        <taxon>Pseudomonadati</taxon>
        <taxon>Pseudomonadota</taxon>
        <taxon>Gammaproteobacteria</taxon>
        <taxon>Pseudomonadales</taxon>
        <taxon>Pseudomonadaceae</taxon>
        <taxon>Pseudomonas</taxon>
    </lineage>
</organism>
<dbReference type="InterPro" id="IPR050390">
    <property type="entry name" value="C5-Methyltransferase"/>
</dbReference>
<reference evidence="9 10" key="1">
    <citation type="submission" date="2016-10" db="EMBL/GenBank/DDBJ databases">
        <authorList>
            <person name="Varghese N."/>
            <person name="Submissions S."/>
        </authorList>
    </citation>
    <scope>NUCLEOTIDE SEQUENCE [LARGE SCALE GENOMIC DNA]</scope>
    <source>
        <strain evidence="9 10">BS3780</strain>
    </source>
</reference>
<dbReference type="PANTHER" id="PTHR10629:SF52">
    <property type="entry name" value="DNA (CYTOSINE-5)-METHYLTRANSFERASE 1"/>
    <property type="match status" value="1"/>
</dbReference>
<keyword evidence="4" id="KW-0680">Restriction system</keyword>
<evidence type="ECO:0000256" key="8">
    <source>
        <dbReference type="RuleBase" id="RU000417"/>
    </source>
</evidence>